<feature type="non-terminal residue" evidence="1">
    <location>
        <position position="93"/>
    </location>
</feature>
<proteinExistence type="predicted"/>
<dbReference type="EMBL" id="ML975355">
    <property type="protein sequence ID" value="KAF1831754.1"/>
    <property type="molecule type" value="Genomic_DNA"/>
</dbReference>
<organism evidence="1 2">
    <name type="scientific">Decorospora gaudefroyi</name>
    <dbReference type="NCBI Taxonomy" id="184978"/>
    <lineage>
        <taxon>Eukaryota</taxon>
        <taxon>Fungi</taxon>
        <taxon>Dikarya</taxon>
        <taxon>Ascomycota</taxon>
        <taxon>Pezizomycotina</taxon>
        <taxon>Dothideomycetes</taxon>
        <taxon>Pleosporomycetidae</taxon>
        <taxon>Pleosporales</taxon>
        <taxon>Pleosporineae</taxon>
        <taxon>Pleosporaceae</taxon>
        <taxon>Decorospora</taxon>
    </lineage>
</organism>
<sequence>MSRNIKVPSRRSLASIGIPNHRDALAVYFRWVRQRYYRAQSVMGPDLGPSSTYNGDHEREMQFDAERLSVDLMGVGMGFEGVGLSGYPGEVVL</sequence>
<evidence type="ECO:0000313" key="1">
    <source>
        <dbReference type="EMBL" id="KAF1831754.1"/>
    </source>
</evidence>
<gene>
    <name evidence="1" type="ORF">BDW02DRAFT_571730</name>
</gene>
<evidence type="ECO:0000313" key="2">
    <source>
        <dbReference type="Proteomes" id="UP000800040"/>
    </source>
</evidence>
<name>A0A6A5KBD8_9PLEO</name>
<reference evidence="1" key="1">
    <citation type="submission" date="2020-01" db="EMBL/GenBank/DDBJ databases">
        <authorList>
            <consortium name="DOE Joint Genome Institute"/>
            <person name="Haridas S."/>
            <person name="Albert R."/>
            <person name="Binder M."/>
            <person name="Bloem J."/>
            <person name="Labutti K."/>
            <person name="Salamov A."/>
            <person name="Andreopoulos B."/>
            <person name="Baker S.E."/>
            <person name="Barry K."/>
            <person name="Bills G."/>
            <person name="Bluhm B.H."/>
            <person name="Cannon C."/>
            <person name="Castanera R."/>
            <person name="Culley D.E."/>
            <person name="Daum C."/>
            <person name="Ezra D."/>
            <person name="Gonzalez J.B."/>
            <person name="Henrissat B."/>
            <person name="Kuo A."/>
            <person name="Liang C."/>
            <person name="Lipzen A."/>
            <person name="Lutzoni F."/>
            <person name="Magnuson J."/>
            <person name="Mondo S."/>
            <person name="Nolan M."/>
            <person name="Ohm R."/>
            <person name="Pangilinan J."/>
            <person name="Park H.-J."/>
            <person name="Ramirez L."/>
            <person name="Alfaro M."/>
            <person name="Sun H."/>
            <person name="Tritt A."/>
            <person name="Yoshinaga Y."/>
            <person name="Zwiers L.-H."/>
            <person name="Turgeon B.G."/>
            <person name="Goodwin S.B."/>
            <person name="Spatafora J.W."/>
            <person name="Crous P.W."/>
            <person name="Grigoriev I.V."/>
        </authorList>
    </citation>
    <scope>NUCLEOTIDE SEQUENCE</scope>
    <source>
        <strain evidence="1">P77</strain>
    </source>
</reference>
<dbReference type="Proteomes" id="UP000800040">
    <property type="component" value="Unassembled WGS sequence"/>
</dbReference>
<protein>
    <submittedName>
        <fullName evidence="1">Uncharacterized protein</fullName>
    </submittedName>
</protein>
<keyword evidence="2" id="KW-1185">Reference proteome</keyword>
<dbReference type="AlphaFoldDB" id="A0A6A5KBD8"/>
<dbReference type="OrthoDB" id="3780845at2759"/>
<accession>A0A6A5KBD8</accession>